<accession>A0A8T9C3C8</accession>
<protein>
    <submittedName>
        <fullName evidence="7">Non-canonical non-ribosomal peptide synthetase FUB8</fullName>
    </submittedName>
</protein>
<dbReference type="PANTHER" id="PTHR43439:SF2">
    <property type="entry name" value="ENZYME, PUTATIVE (JCVI)-RELATED"/>
    <property type="match status" value="1"/>
</dbReference>
<feature type="transmembrane region" description="Helical" evidence="4">
    <location>
        <begin position="1020"/>
        <end position="1040"/>
    </location>
</feature>
<dbReference type="InterPro" id="IPR036736">
    <property type="entry name" value="ACP-like_sf"/>
</dbReference>
<feature type="domain" description="Major facilitator superfamily (MFS) profile" evidence="6">
    <location>
        <begin position="691"/>
        <end position="1073"/>
    </location>
</feature>
<organism evidence="7 8">
    <name type="scientific">Lachnellula suecica</name>
    <dbReference type="NCBI Taxonomy" id="602035"/>
    <lineage>
        <taxon>Eukaryota</taxon>
        <taxon>Fungi</taxon>
        <taxon>Dikarya</taxon>
        <taxon>Ascomycota</taxon>
        <taxon>Pezizomycotina</taxon>
        <taxon>Leotiomycetes</taxon>
        <taxon>Helotiales</taxon>
        <taxon>Lachnaceae</taxon>
        <taxon>Lachnellula</taxon>
    </lineage>
</organism>
<evidence type="ECO:0000256" key="1">
    <source>
        <dbReference type="ARBA" id="ARBA00004141"/>
    </source>
</evidence>
<dbReference type="AlphaFoldDB" id="A0A8T9C3C8"/>
<keyword evidence="4" id="KW-1133">Transmembrane helix</keyword>
<dbReference type="InterPro" id="IPR036259">
    <property type="entry name" value="MFS_trans_sf"/>
</dbReference>
<dbReference type="PROSITE" id="PS50075">
    <property type="entry name" value="CARRIER"/>
    <property type="match status" value="1"/>
</dbReference>
<comment type="caution">
    <text evidence="7">The sequence shown here is derived from an EMBL/GenBank/DDBJ whole genome shotgun (WGS) entry which is preliminary data.</text>
</comment>
<proteinExistence type="predicted"/>
<keyword evidence="2" id="KW-0596">Phosphopantetheine</keyword>
<dbReference type="SUPFAM" id="SSF103473">
    <property type="entry name" value="MFS general substrate transporter"/>
    <property type="match status" value="1"/>
</dbReference>
<dbReference type="InterPro" id="IPR011701">
    <property type="entry name" value="MFS"/>
</dbReference>
<feature type="transmembrane region" description="Helical" evidence="4">
    <location>
        <begin position="733"/>
        <end position="755"/>
    </location>
</feature>
<name>A0A8T9C3C8_9HELO</name>
<dbReference type="Pfam" id="PF00550">
    <property type="entry name" value="PP-binding"/>
    <property type="match status" value="1"/>
</dbReference>
<dbReference type="Gene3D" id="1.20.1250.20">
    <property type="entry name" value="MFS general substrate transporter like domains"/>
    <property type="match status" value="2"/>
</dbReference>
<feature type="transmembrane region" description="Helical" evidence="4">
    <location>
        <begin position="820"/>
        <end position="839"/>
    </location>
</feature>
<feature type="transmembrane region" description="Helical" evidence="4">
    <location>
        <begin position="762"/>
        <end position="787"/>
    </location>
</feature>
<dbReference type="SUPFAM" id="SSF56801">
    <property type="entry name" value="Acetyl-CoA synthetase-like"/>
    <property type="match status" value="1"/>
</dbReference>
<evidence type="ECO:0000256" key="2">
    <source>
        <dbReference type="ARBA" id="ARBA00022450"/>
    </source>
</evidence>
<evidence type="ECO:0000259" key="6">
    <source>
        <dbReference type="PROSITE" id="PS50850"/>
    </source>
</evidence>
<keyword evidence="8" id="KW-1185">Reference proteome</keyword>
<feature type="transmembrane region" description="Helical" evidence="4">
    <location>
        <begin position="1046"/>
        <end position="1067"/>
    </location>
</feature>
<dbReference type="PROSITE" id="PS50850">
    <property type="entry name" value="MFS"/>
    <property type="match status" value="1"/>
</dbReference>
<keyword evidence="4" id="KW-0472">Membrane</keyword>
<gene>
    <name evidence="7" type="primary">FUB8_3</name>
    <name evidence="7" type="ORF">LSUE1_G006903</name>
</gene>
<dbReference type="InterPro" id="IPR009081">
    <property type="entry name" value="PP-bd_ACP"/>
</dbReference>
<feature type="transmembrane region" description="Helical" evidence="4">
    <location>
        <begin position="928"/>
        <end position="946"/>
    </location>
</feature>
<feature type="domain" description="Carrier" evidence="5">
    <location>
        <begin position="552"/>
        <end position="628"/>
    </location>
</feature>
<dbReference type="OrthoDB" id="6509908at2759"/>
<dbReference type="GO" id="GO:0016020">
    <property type="term" value="C:membrane"/>
    <property type="evidence" value="ECO:0007669"/>
    <property type="project" value="UniProtKB-SubCell"/>
</dbReference>
<keyword evidence="3" id="KW-0597">Phosphoprotein</keyword>
<dbReference type="InterPro" id="IPR042099">
    <property type="entry name" value="ANL_N_sf"/>
</dbReference>
<dbReference type="Gene3D" id="1.10.1200.10">
    <property type="entry name" value="ACP-like"/>
    <property type="match status" value="1"/>
</dbReference>
<dbReference type="PANTHER" id="PTHR43439">
    <property type="entry name" value="PHENYLACETATE-COENZYME A LIGASE"/>
    <property type="match status" value="1"/>
</dbReference>
<dbReference type="EMBL" id="QGMK01000751">
    <property type="protein sequence ID" value="TVY78498.1"/>
    <property type="molecule type" value="Genomic_DNA"/>
</dbReference>
<dbReference type="InterPro" id="IPR051414">
    <property type="entry name" value="Adenylate-forming_Reductase"/>
</dbReference>
<dbReference type="SUPFAM" id="SSF47336">
    <property type="entry name" value="ACP-like"/>
    <property type="match status" value="1"/>
</dbReference>
<sequence>MPLEPSKGQVQYGRRLLLPLIEERARNRHPRPYASIPVSNDIHDGFRDITYALFANAINRCAHWLLSHVERCLPSSDNINLVYFGPNDLRYQILSQAAVKSGHVMFFPSPRNSTEAFGALFEEASVSIVISDTTHAPLVARLQEHRQLRHLVVSDLNHLLGEDLVDNIPFDGDFDSYRFKPLVLLHTSGSTGLPKIVTIRHGFVSVTDAYHLLPVNESMVRYGHSRVFIPFPPFHIAGFNYSLPVICWVDSTVILPPASPINADLVNSVHLKSSAEYSMLAPAIINDLSKNAEYLQNLRQLKGLTFAGGPLSNETAQLVSQQTSLTSSMGATEYGGIPMLPKDPEDWAYFRFNEEVGDLEFRETDQPGLFEMVFVKEKNVDLLQAIFVTFPELQEYHTKDCFTKHLTKPGFWKYEARLDDIILFSNGEKINPVTMEGIITSCPNVKGCLVVGQGMFQSTVIVEPKDQHLSVEDLKAEVLPYIRRANESIGNYGRIAPECVIFTDPKKPLARAAKGTVQRSQNNKRYHLEIEQLYQNLDRMTATSQKADIDLRTIQSTQESLMSYFRQNLEIDELDLDDDFFALGMDSLQLISTVKALNLASGKSVFDQKQVYENPTVRKLAALVHNGPATYDYDDFDDYTDLEKTTWISMEDTFNNLSLTLPQETSRQFNLKNILKSTASPPLFQPDGGVTAWLQVLGSLLINVNNWGLVNSFGVYQDYYQTSYLADYPVSSIAWIGTIQGALLLLVGVISGPLFDKGYYRVILVVASVGVVFGLMMLSLATTYYQIMLSQGVLVGFCLGLLYIPSVAIIPLYFKRHRGLALGIATAGGSLGGVIYPIVFRRILQQLGFGWANRIIGFIALVTLITANIIIRPLASRATRNLVDLSAFRDVPYASFTVAGFLLFAGVLVPFFLAPTYASQHLSASSDLSFYTLSILNAAQFFGRIIPAILSDYIGPEVLLLGAEVAAGILAFAWIAVSSTAGFIVWLLFFGFISGMVVTLPAAVLPWISPSLAVIGTRLGMLYAIAGIGFLISTPVATAADQSTGGYLGAQIWIGACCFVAAGFYLITCREANKMRRTYESRKKIQR</sequence>
<dbReference type="PROSITE" id="PS00455">
    <property type="entry name" value="AMP_BINDING"/>
    <property type="match status" value="1"/>
</dbReference>
<reference evidence="7 8" key="1">
    <citation type="submission" date="2018-05" db="EMBL/GenBank/DDBJ databases">
        <title>Genome sequencing and assembly of the regulated plant pathogen Lachnellula willkommii and related sister species for the development of diagnostic species identification markers.</title>
        <authorList>
            <person name="Giroux E."/>
            <person name="Bilodeau G."/>
        </authorList>
    </citation>
    <scope>NUCLEOTIDE SEQUENCE [LARGE SCALE GENOMIC DNA]</scope>
    <source>
        <strain evidence="7 8">CBS 268.59</strain>
    </source>
</reference>
<comment type="subcellular location">
    <subcellularLocation>
        <location evidence="1">Membrane</location>
        <topology evidence="1">Multi-pass membrane protein</topology>
    </subcellularLocation>
</comment>
<feature type="transmembrane region" description="Helical" evidence="4">
    <location>
        <begin position="891"/>
        <end position="913"/>
    </location>
</feature>
<keyword evidence="4" id="KW-0812">Transmembrane</keyword>
<feature type="transmembrane region" description="Helical" evidence="4">
    <location>
        <begin position="983"/>
        <end position="1008"/>
    </location>
</feature>
<dbReference type="Gene3D" id="3.40.50.12780">
    <property type="entry name" value="N-terminal domain of ligase-like"/>
    <property type="match status" value="1"/>
</dbReference>
<dbReference type="InterPro" id="IPR000873">
    <property type="entry name" value="AMP-dep_synth/lig_dom"/>
</dbReference>
<dbReference type="CDD" id="cd17352">
    <property type="entry name" value="MFS_MCT_SLC16"/>
    <property type="match status" value="1"/>
</dbReference>
<dbReference type="InterPro" id="IPR020845">
    <property type="entry name" value="AMP-binding_CS"/>
</dbReference>
<evidence type="ECO:0000256" key="4">
    <source>
        <dbReference type="SAM" id="Phobius"/>
    </source>
</evidence>
<dbReference type="Proteomes" id="UP000469558">
    <property type="component" value="Unassembled WGS sequence"/>
</dbReference>
<evidence type="ECO:0000259" key="5">
    <source>
        <dbReference type="PROSITE" id="PS50075"/>
    </source>
</evidence>
<evidence type="ECO:0000313" key="7">
    <source>
        <dbReference type="EMBL" id="TVY78498.1"/>
    </source>
</evidence>
<dbReference type="Pfam" id="PF23562">
    <property type="entry name" value="AMP-binding_C_3"/>
    <property type="match status" value="1"/>
</dbReference>
<evidence type="ECO:0000256" key="3">
    <source>
        <dbReference type="ARBA" id="ARBA00022553"/>
    </source>
</evidence>
<feature type="transmembrane region" description="Helical" evidence="4">
    <location>
        <begin position="793"/>
        <end position="813"/>
    </location>
</feature>
<feature type="transmembrane region" description="Helical" evidence="4">
    <location>
        <begin position="958"/>
        <end position="977"/>
    </location>
</feature>
<feature type="transmembrane region" description="Helical" evidence="4">
    <location>
        <begin position="851"/>
        <end position="871"/>
    </location>
</feature>
<evidence type="ECO:0000313" key="8">
    <source>
        <dbReference type="Proteomes" id="UP000469558"/>
    </source>
</evidence>
<dbReference type="Pfam" id="PF00501">
    <property type="entry name" value="AMP-binding"/>
    <property type="match status" value="1"/>
</dbReference>
<dbReference type="InterPro" id="IPR020846">
    <property type="entry name" value="MFS_dom"/>
</dbReference>
<dbReference type="GO" id="GO:0022857">
    <property type="term" value="F:transmembrane transporter activity"/>
    <property type="evidence" value="ECO:0007669"/>
    <property type="project" value="InterPro"/>
</dbReference>
<dbReference type="Pfam" id="PF07690">
    <property type="entry name" value="MFS_1"/>
    <property type="match status" value="1"/>
</dbReference>